<dbReference type="Pfam" id="PF16874">
    <property type="entry name" value="Glyco_hydro_36C"/>
    <property type="match status" value="1"/>
</dbReference>
<dbReference type="InterPro" id="IPR002252">
    <property type="entry name" value="Glyco_hydro_36"/>
</dbReference>
<dbReference type="PROSITE" id="PS00512">
    <property type="entry name" value="ALPHA_GALACTOSIDASE"/>
    <property type="match status" value="1"/>
</dbReference>
<protein>
    <recommendedName>
        <fullName evidence="2 5">Alpha-galactosidase</fullName>
        <ecNumber evidence="2 5">3.2.1.22</ecNumber>
    </recommendedName>
</protein>
<comment type="similarity">
    <text evidence="5">Belongs to the glycosyl hydrolase.</text>
</comment>
<dbReference type="InterPro" id="IPR038417">
    <property type="entry name" value="Alpga-gal_N_sf"/>
</dbReference>
<evidence type="ECO:0000256" key="3">
    <source>
        <dbReference type="ARBA" id="ARBA00022801"/>
    </source>
</evidence>
<keyword evidence="4 5" id="KW-0326">Glycosidase</keyword>
<evidence type="ECO:0000256" key="6">
    <source>
        <dbReference type="PIRSR" id="PIRSR005536-1"/>
    </source>
</evidence>
<dbReference type="EMBL" id="FQVM01000026">
    <property type="protein sequence ID" value="SHF03037.1"/>
    <property type="molecule type" value="Genomic_DNA"/>
</dbReference>
<sequence length="735" mass="85775">MPIIFHKELQEFHLYNEEISYVIHILPNGHIGNLYFGKRIDPYKTYNHLFEETFRPLAAYVYEGDNGFSLQNTRQEYPTFGLSDFRKGAFLIKQESGSEISDFKYESHKIMKGKSVLPNLPQTYVENKEEATTLEIVLFDEVIESKLKLYFTIFEDRPVVTRSSSFLNLSNKLITIEKAMSFNLDLPDTNYNMIQLNGAWGRERHVHNRNIKEGTQGFYSLKGASSAEFNPFFALRRPNTDEFSGEVLGFSLIYSGNFAAEVDVDTYNQTRVMMGIHPDRFSWKLNLNEEFYTPEAVIVYSDRGLNYMSNVYHSLYRECLMRGKWKNSVRPILLNSWEALSFSIDEEKIKKLATNASKLGIELFVLDDGWFGERNNDKAGLGDWTVNKEKFPNGLNGIINCINDLGMNFGIWIEPEMVNKDSNLYRNHPDWIIHDPTRRPSHTRNQYTLDFSRDEVVEYIYSKIEKLLSDYNISYIKWDMNRYITECYSKTKENNLQGTVYHKYILNVYKMYDKLTKKFPNVLFESCSSGGARFDPGMLYYAPQTWTSDNTDAIERLKIQYGTSFVYPLISMGSHVSECPNQQVFRETSLETRGNVAYFGNLGYELNVNNLLDDEKEKIIKQIQFYKENREAFQYGEFYRIKNPYSNNIAAWMIKSKDEKTVILGCYKILNHANEGKERIKLVGLDTNETYKLNHPYEKYFKGDELMNIGISINNEDFCNNGNDFSSVLYVLRKL</sequence>
<feature type="binding site" evidence="7">
    <location>
        <position position="200"/>
    </location>
    <ligand>
        <name>substrate</name>
    </ligand>
</feature>
<keyword evidence="3 5" id="KW-0378">Hydrolase</keyword>
<dbReference type="Gene3D" id="3.20.20.70">
    <property type="entry name" value="Aldolase class I"/>
    <property type="match status" value="1"/>
</dbReference>
<name>A0A1M4YB86_9CLOT</name>
<dbReference type="FunFam" id="3.20.20.70:FF:000118">
    <property type="entry name" value="Alpha-galactosidase"/>
    <property type="match status" value="1"/>
</dbReference>
<feature type="domain" description="Glycosyl hydrolase family 36 N-terminal" evidence="9">
    <location>
        <begin position="29"/>
        <end position="286"/>
    </location>
</feature>
<dbReference type="EC" id="3.2.1.22" evidence="2 5"/>
<feature type="binding site" evidence="7">
    <location>
        <position position="527"/>
    </location>
    <ligand>
        <name>substrate</name>
    </ligand>
</feature>
<dbReference type="AlphaFoldDB" id="A0A1M4YB86"/>
<dbReference type="GO" id="GO:0016052">
    <property type="term" value="P:carbohydrate catabolic process"/>
    <property type="evidence" value="ECO:0007669"/>
    <property type="project" value="InterPro"/>
</dbReference>
<dbReference type="PANTHER" id="PTHR43053">
    <property type="entry name" value="GLYCOSIDASE FAMILY 31"/>
    <property type="match status" value="1"/>
</dbReference>
<feature type="binding site" evidence="7">
    <location>
        <position position="549"/>
    </location>
    <ligand>
        <name>substrate</name>
    </ligand>
</feature>
<feature type="active site" description="Nucleophile" evidence="6">
    <location>
        <position position="479"/>
    </location>
</feature>
<keyword evidence="11" id="KW-1185">Reference proteome</keyword>
<dbReference type="Pfam" id="PF02065">
    <property type="entry name" value="Melibiase"/>
    <property type="match status" value="1"/>
</dbReference>
<dbReference type="PIRSF" id="PIRSF005536">
    <property type="entry name" value="Agal"/>
    <property type="match status" value="1"/>
</dbReference>
<feature type="binding site" evidence="7">
    <location>
        <begin position="477"/>
        <end position="481"/>
    </location>
    <ligand>
        <name>substrate</name>
    </ligand>
</feature>
<organism evidence="10 11">
    <name type="scientific">Clostridium fallax</name>
    <dbReference type="NCBI Taxonomy" id="1533"/>
    <lineage>
        <taxon>Bacteria</taxon>
        <taxon>Bacillati</taxon>
        <taxon>Bacillota</taxon>
        <taxon>Clostridia</taxon>
        <taxon>Eubacteriales</taxon>
        <taxon>Clostridiaceae</taxon>
        <taxon>Clostridium</taxon>
    </lineage>
</organism>
<evidence type="ECO:0000259" key="9">
    <source>
        <dbReference type="Pfam" id="PF16875"/>
    </source>
</evidence>
<evidence type="ECO:0000313" key="10">
    <source>
        <dbReference type="EMBL" id="SHF03037.1"/>
    </source>
</evidence>
<evidence type="ECO:0000313" key="11">
    <source>
        <dbReference type="Proteomes" id="UP000184035"/>
    </source>
</evidence>
<evidence type="ECO:0000256" key="7">
    <source>
        <dbReference type="PIRSR" id="PIRSR005536-2"/>
    </source>
</evidence>
<dbReference type="InterPro" id="IPR000111">
    <property type="entry name" value="Glyco_hydro_27/36_CS"/>
</dbReference>
<accession>A0A1M4YB86</accession>
<dbReference type="Gene3D" id="2.70.98.60">
    <property type="entry name" value="alpha-galactosidase from lactobacil brevis"/>
    <property type="match status" value="1"/>
</dbReference>
<dbReference type="RefSeq" id="WP_072897159.1">
    <property type="nucleotide sequence ID" value="NZ_FQVM01000026.1"/>
</dbReference>
<dbReference type="Gene3D" id="2.60.40.1180">
    <property type="entry name" value="Golgi alpha-mannosidase II"/>
    <property type="match status" value="1"/>
</dbReference>
<evidence type="ECO:0000256" key="5">
    <source>
        <dbReference type="PIRNR" id="PIRNR005536"/>
    </source>
</evidence>
<reference evidence="10 11" key="1">
    <citation type="submission" date="2016-11" db="EMBL/GenBank/DDBJ databases">
        <authorList>
            <person name="Jaros S."/>
            <person name="Januszkiewicz K."/>
            <person name="Wedrychowicz H."/>
        </authorList>
    </citation>
    <scope>NUCLEOTIDE SEQUENCE [LARGE SCALE GENOMIC DNA]</scope>
    <source>
        <strain evidence="10 11">DSM 2631</strain>
    </source>
</reference>
<evidence type="ECO:0000256" key="4">
    <source>
        <dbReference type="ARBA" id="ARBA00023295"/>
    </source>
</evidence>
<dbReference type="CDD" id="cd14791">
    <property type="entry name" value="GH36"/>
    <property type="match status" value="1"/>
</dbReference>
<dbReference type="PANTHER" id="PTHR43053:SF3">
    <property type="entry name" value="ALPHA-GALACTOSIDASE C-RELATED"/>
    <property type="match status" value="1"/>
</dbReference>
<dbReference type="InterPro" id="IPR050985">
    <property type="entry name" value="Alpha-glycosidase_related"/>
</dbReference>
<evidence type="ECO:0000256" key="1">
    <source>
        <dbReference type="ARBA" id="ARBA00001255"/>
    </source>
</evidence>
<feature type="binding site" evidence="7">
    <location>
        <position position="444"/>
    </location>
    <ligand>
        <name>substrate</name>
    </ligand>
</feature>
<proteinExistence type="inferred from homology"/>
<dbReference type="InterPro" id="IPR031705">
    <property type="entry name" value="Glyco_hydro_36_C"/>
</dbReference>
<dbReference type="InterPro" id="IPR031704">
    <property type="entry name" value="Glyco_hydro_36_N"/>
</dbReference>
<dbReference type="InterPro" id="IPR013785">
    <property type="entry name" value="Aldolase_TIM"/>
</dbReference>
<feature type="binding site" evidence="7">
    <location>
        <begin position="367"/>
        <end position="368"/>
    </location>
    <ligand>
        <name>substrate</name>
    </ligand>
</feature>
<dbReference type="OrthoDB" id="9758822at2"/>
<gene>
    <name evidence="10" type="ORF">SAMN05443638_1265</name>
</gene>
<evidence type="ECO:0000259" key="8">
    <source>
        <dbReference type="Pfam" id="PF16874"/>
    </source>
</evidence>
<dbReference type="STRING" id="1533.SAMN05443638_1265"/>
<feature type="domain" description="Glycosyl hydrolase family 36 C-terminal" evidence="8">
    <location>
        <begin position="650"/>
        <end position="732"/>
    </location>
</feature>
<dbReference type="Proteomes" id="UP000184035">
    <property type="component" value="Unassembled WGS sequence"/>
</dbReference>
<dbReference type="InterPro" id="IPR017853">
    <property type="entry name" value="GH"/>
</dbReference>
<dbReference type="PRINTS" id="PR00743">
    <property type="entry name" value="GLHYDRLASE36"/>
</dbReference>
<dbReference type="GO" id="GO:0004557">
    <property type="term" value="F:alpha-galactosidase activity"/>
    <property type="evidence" value="ECO:0007669"/>
    <property type="project" value="UniProtKB-UniRule"/>
</dbReference>
<dbReference type="Pfam" id="PF16875">
    <property type="entry name" value="Glyco_hydro_36N"/>
    <property type="match status" value="1"/>
</dbReference>
<dbReference type="InterPro" id="IPR013780">
    <property type="entry name" value="Glyco_hydro_b"/>
</dbReference>
<evidence type="ECO:0000256" key="2">
    <source>
        <dbReference type="ARBA" id="ARBA00012755"/>
    </source>
</evidence>
<dbReference type="SUPFAM" id="SSF51445">
    <property type="entry name" value="(Trans)glycosidases"/>
    <property type="match status" value="1"/>
</dbReference>
<comment type="catalytic activity">
    <reaction evidence="1 5">
        <text>Hydrolysis of terminal, non-reducing alpha-D-galactose residues in alpha-D-galactosides, including galactose oligosaccharides, galactomannans and galactolipids.</text>
        <dbReference type="EC" id="3.2.1.22"/>
    </reaction>
</comment>
<feature type="active site" description="Proton donor" evidence="6">
    <location>
        <position position="549"/>
    </location>
</feature>